<feature type="non-terminal residue" evidence="2">
    <location>
        <position position="1"/>
    </location>
</feature>
<protein>
    <recommendedName>
        <fullName evidence="4">Retrotransposon gag domain-containing protein</fullName>
    </recommendedName>
</protein>
<accession>A0A2S4PI22</accession>
<feature type="non-terminal residue" evidence="2">
    <location>
        <position position="288"/>
    </location>
</feature>
<dbReference type="Proteomes" id="UP000237438">
    <property type="component" value="Unassembled WGS sequence"/>
</dbReference>
<evidence type="ECO:0000313" key="2">
    <source>
        <dbReference type="EMBL" id="POS81687.1"/>
    </source>
</evidence>
<sequence length="288" mass="32498">TRPSSAHLFEDSSDSDDCELRTKKEQESKESLIYQTTEELASLKLSAVFGASTLFENTIRPFPEPQAMSLKPKVRVPKLTLPYFDGESQNADRWMAALKQDFGAQDMDREDYPSLWLEAIYSRVSGKAEVWMDQTLLARSIMQNRDKATIIEVETFETEFRSRFPGSLTADPQPSNFLYAQSFKQDSNETLTQYISRARELWSSAGGKRTQKNDPMFDMGCQDIVQGFVSGLYEESVKLKAIKNGAMGVTSLEDAINKVNSAVQTLQHLYLYGPQAGIAWKALSHMNQ</sequence>
<dbReference type="EMBL" id="PEDP01009487">
    <property type="protein sequence ID" value="POS81687.1"/>
    <property type="molecule type" value="Genomic_DNA"/>
</dbReference>
<feature type="compositionally biased region" description="Basic and acidic residues" evidence="1">
    <location>
        <begin position="18"/>
        <end position="29"/>
    </location>
</feature>
<comment type="caution">
    <text evidence="2">The sequence shown here is derived from an EMBL/GenBank/DDBJ whole genome shotgun (WGS) entry which is preliminary data.</text>
</comment>
<evidence type="ECO:0000313" key="3">
    <source>
        <dbReference type="Proteomes" id="UP000237438"/>
    </source>
</evidence>
<proteinExistence type="predicted"/>
<organism evidence="2 3">
    <name type="scientific">Erysiphe pulchra</name>
    <dbReference type="NCBI Taxonomy" id="225359"/>
    <lineage>
        <taxon>Eukaryota</taxon>
        <taxon>Fungi</taxon>
        <taxon>Dikarya</taxon>
        <taxon>Ascomycota</taxon>
        <taxon>Pezizomycotina</taxon>
        <taxon>Leotiomycetes</taxon>
        <taxon>Erysiphales</taxon>
        <taxon>Erysiphaceae</taxon>
        <taxon>Erysiphe</taxon>
    </lineage>
</organism>
<feature type="region of interest" description="Disordered" evidence="1">
    <location>
        <begin position="1"/>
        <end position="29"/>
    </location>
</feature>
<evidence type="ECO:0008006" key="4">
    <source>
        <dbReference type="Google" id="ProtNLM"/>
    </source>
</evidence>
<dbReference type="AlphaFoldDB" id="A0A2S4PI22"/>
<name>A0A2S4PI22_9PEZI</name>
<dbReference type="OrthoDB" id="3603463at2759"/>
<reference evidence="2 3" key="1">
    <citation type="submission" date="2017-10" db="EMBL/GenBank/DDBJ databases">
        <title>Development of genomic resources for the powdery mildew, Erysiphe pulchra.</title>
        <authorList>
            <person name="Wadl P.A."/>
            <person name="Mack B.M."/>
            <person name="Moore G."/>
            <person name="Beltz S.B."/>
        </authorList>
    </citation>
    <scope>NUCLEOTIDE SEQUENCE [LARGE SCALE GENOMIC DNA]</scope>
    <source>
        <strain evidence="2">Cflorida</strain>
    </source>
</reference>
<gene>
    <name evidence="2" type="ORF">EPUL_006848</name>
</gene>
<evidence type="ECO:0000256" key="1">
    <source>
        <dbReference type="SAM" id="MobiDB-lite"/>
    </source>
</evidence>
<keyword evidence="3" id="KW-1185">Reference proteome</keyword>